<keyword evidence="2" id="KW-0863">Zinc-finger</keyword>
<feature type="transmembrane region" description="Helical" evidence="4">
    <location>
        <begin position="178"/>
        <end position="211"/>
    </location>
</feature>
<dbReference type="CDD" id="cd05709">
    <property type="entry name" value="S2P-M50"/>
    <property type="match status" value="1"/>
</dbReference>
<dbReference type="InterPro" id="IPR052348">
    <property type="entry name" value="Metallopeptidase_M50B"/>
</dbReference>
<feature type="transmembrane region" description="Helical" evidence="4">
    <location>
        <begin position="97"/>
        <end position="120"/>
    </location>
</feature>
<keyword evidence="4" id="KW-1133">Transmembrane helix</keyword>
<dbReference type="EMBL" id="DTCM01000064">
    <property type="protein sequence ID" value="HGL41005.1"/>
    <property type="molecule type" value="Genomic_DNA"/>
</dbReference>
<dbReference type="PANTHER" id="PTHR35864">
    <property type="entry name" value="ZINC METALLOPROTEASE MJ0611-RELATED"/>
    <property type="match status" value="1"/>
</dbReference>
<dbReference type="InterPro" id="IPR000058">
    <property type="entry name" value="Znf_AN1"/>
</dbReference>
<dbReference type="InterPro" id="IPR035896">
    <property type="entry name" value="AN1-like_Znf"/>
</dbReference>
<evidence type="ECO:0000256" key="2">
    <source>
        <dbReference type="ARBA" id="ARBA00022771"/>
    </source>
</evidence>
<feature type="transmembrane region" description="Helical" evidence="4">
    <location>
        <begin position="132"/>
        <end position="158"/>
    </location>
</feature>
<accession>A0A7C4I7Q5</accession>
<keyword evidence="1" id="KW-0479">Metal-binding</keyword>
<keyword evidence="4" id="KW-0812">Transmembrane</keyword>
<keyword evidence="4" id="KW-0472">Membrane</keyword>
<evidence type="ECO:0000313" key="7">
    <source>
        <dbReference type="EMBL" id="HGN91035.1"/>
    </source>
</evidence>
<dbReference type="GO" id="GO:0008270">
    <property type="term" value="F:zinc ion binding"/>
    <property type="evidence" value="ECO:0007669"/>
    <property type="project" value="UniProtKB-KW"/>
</dbReference>
<protein>
    <recommendedName>
        <fullName evidence="5">AN1-type domain-containing protein</fullName>
    </recommendedName>
</protein>
<evidence type="ECO:0000259" key="5">
    <source>
        <dbReference type="PROSITE" id="PS51039"/>
    </source>
</evidence>
<dbReference type="Gene3D" id="4.10.1110.10">
    <property type="entry name" value="AN1-like Zinc finger"/>
    <property type="match status" value="1"/>
</dbReference>
<comment type="caution">
    <text evidence="7">The sequence shown here is derived from an EMBL/GenBank/DDBJ whole genome shotgun (WGS) entry which is preliminary data.</text>
</comment>
<dbReference type="PROSITE" id="PS51039">
    <property type="entry name" value="ZF_AN1"/>
    <property type="match status" value="1"/>
</dbReference>
<feature type="domain" description="AN1-type" evidence="5">
    <location>
        <begin position="1"/>
        <end position="44"/>
    </location>
</feature>
<keyword evidence="3" id="KW-0862">Zinc</keyword>
<dbReference type="Pfam" id="PF01428">
    <property type="entry name" value="zf-AN1"/>
    <property type="match status" value="1"/>
</dbReference>
<name>A0A7C4I7Q5_CALS0</name>
<feature type="transmembrane region" description="Helical" evidence="4">
    <location>
        <begin position="232"/>
        <end position="249"/>
    </location>
</feature>
<dbReference type="SUPFAM" id="SSF118310">
    <property type="entry name" value="AN1-like Zinc finger"/>
    <property type="match status" value="1"/>
</dbReference>
<dbReference type="EMBL" id="DTAD01000085">
    <property type="protein sequence ID" value="HGN91035.1"/>
    <property type="molecule type" value="Genomic_DNA"/>
</dbReference>
<sequence>MGRCAVCGAEELLPFTCKYCGQSFCPEHRLPENHGCGGITLARRPEEIRVRTWKVEYLRRSRAALFTREEMAHLLVATVVVVLAGVSLLGFAFTPTIYYAALLLGFAASFLGHELAHKIVALRKGFGAEFRVYFAGLLVTVLTAVLPIPFKVIMPGAVVIRGIQSLRDMGQVALAGPLFNMVVAAVSLAVGILLGSGVLFAVASLNAFLMFFNMLPIMPLDGEKVFIWSRKVWTVVFVLSLVVLTLARLL</sequence>
<dbReference type="SMART" id="SM00154">
    <property type="entry name" value="ZnF_AN1"/>
    <property type="match status" value="1"/>
</dbReference>
<gene>
    <name evidence="7" type="ORF">ENT82_07955</name>
    <name evidence="6" type="ORF">ENU43_05015</name>
</gene>
<feature type="transmembrane region" description="Helical" evidence="4">
    <location>
        <begin position="71"/>
        <end position="91"/>
    </location>
</feature>
<evidence type="ECO:0000256" key="4">
    <source>
        <dbReference type="SAM" id="Phobius"/>
    </source>
</evidence>
<proteinExistence type="predicted"/>
<dbReference type="PANTHER" id="PTHR35864:SF1">
    <property type="entry name" value="ZINC METALLOPROTEASE YWHC-RELATED"/>
    <property type="match status" value="1"/>
</dbReference>
<reference evidence="7" key="1">
    <citation type="journal article" date="2020" name="mSystems">
        <title>Genome- and Community-Level Interaction Insights into Carbon Utilization and Element Cycling Functions of Hydrothermarchaeota in Hydrothermal Sediment.</title>
        <authorList>
            <person name="Zhou Z."/>
            <person name="Liu Y."/>
            <person name="Xu W."/>
            <person name="Pan J."/>
            <person name="Luo Z.H."/>
            <person name="Li M."/>
        </authorList>
    </citation>
    <scope>NUCLEOTIDE SEQUENCE [LARGE SCALE GENOMIC DNA]</scope>
    <source>
        <strain evidence="7">SpSt-613</strain>
        <strain evidence="6">SpSt-669</strain>
    </source>
</reference>
<evidence type="ECO:0000256" key="3">
    <source>
        <dbReference type="ARBA" id="ARBA00022833"/>
    </source>
</evidence>
<dbReference type="AlphaFoldDB" id="A0A7C4I7Q5"/>
<evidence type="ECO:0000313" key="6">
    <source>
        <dbReference type="EMBL" id="HGL41005.1"/>
    </source>
</evidence>
<evidence type="ECO:0000256" key="1">
    <source>
        <dbReference type="ARBA" id="ARBA00022723"/>
    </source>
</evidence>
<organism evidence="7">
    <name type="scientific">Caldiarchaeum subterraneum</name>
    <dbReference type="NCBI Taxonomy" id="311458"/>
    <lineage>
        <taxon>Archaea</taxon>
        <taxon>Nitrososphaerota</taxon>
        <taxon>Candidatus Caldarchaeales</taxon>
        <taxon>Candidatus Caldarchaeaceae</taxon>
        <taxon>Candidatus Caldarchaeum</taxon>
    </lineage>
</organism>